<gene>
    <name evidence="1" type="ORF">CHARACLAT_033702</name>
</gene>
<reference evidence="1 2" key="1">
    <citation type="submission" date="2021-06" db="EMBL/GenBank/DDBJ databases">
        <authorList>
            <person name="Palmer J.M."/>
        </authorList>
    </citation>
    <scope>NUCLEOTIDE SEQUENCE [LARGE SCALE GENOMIC DNA]</scope>
    <source>
        <strain evidence="1 2">CL_MEX2019</strain>
        <tissue evidence="1">Muscle</tissue>
    </source>
</reference>
<protein>
    <submittedName>
        <fullName evidence="1">Uncharacterized protein</fullName>
    </submittedName>
</protein>
<comment type="caution">
    <text evidence="1">The sequence shown here is derived from an EMBL/GenBank/DDBJ whole genome shotgun (WGS) entry which is preliminary data.</text>
</comment>
<dbReference type="EMBL" id="JAHUTJ010024554">
    <property type="protein sequence ID" value="MED6272754.1"/>
    <property type="molecule type" value="Genomic_DNA"/>
</dbReference>
<keyword evidence="2" id="KW-1185">Reference proteome</keyword>
<accession>A0ABU7DFW9</accession>
<proteinExistence type="predicted"/>
<evidence type="ECO:0000313" key="1">
    <source>
        <dbReference type="EMBL" id="MED6272754.1"/>
    </source>
</evidence>
<dbReference type="Proteomes" id="UP001352852">
    <property type="component" value="Unassembled WGS sequence"/>
</dbReference>
<name>A0ABU7DFW9_9TELE</name>
<evidence type="ECO:0000313" key="2">
    <source>
        <dbReference type="Proteomes" id="UP001352852"/>
    </source>
</evidence>
<organism evidence="1 2">
    <name type="scientific">Characodon lateralis</name>
    <dbReference type="NCBI Taxonomy" id="208331"/>
    <lineage>
        <taxon>Eukaryota</taxon>
        <taxon>Metazoa</taxon>
        <taxon>Chordata</taxon>
        <taxon>Craniata</taxon>
        <taxon>Vertebrata</taxon>
        <taxon>Euteleostomi</taxon>
        <taxon>Actinopterygii</taxon>
        <taxon>Neopterygii</taxon>
        <taxon>Teleostei</taxon>
        <taxon>Neoteleostei</taxon>
        <taxon>Acanthomorphata</taxon>
        <taxon>Ovalentaria</taxon>
        <taxon>Atherinomorphae</taxon>
        <taxon>Cyprinodontiformes</taxon>
        <taxon>Goodeidae</taxon>
        <taxon>Characodon</taxon>
    </lineage>
</organism>
<sequence>MWTVWANFHEPWSTLQRVKPRFNYRLDSPLHYPGIGLTREAEECDPPIVGTHAGSAGGLLRGATLGGSALAKGPRLSAGFSTARAGPPIQTPSPPKLQKCYIYYTSHYH</sequence>